<evidence type="ECO:0000256" key="6">
    <source>
        <dbReference type="ARBA" id="ARBA00023141"/>
    </source>
</evidence>
<evidence type="ECO:0000256" key="8">
    <source>
        <dbReference type="PIRNR" id="PIRNR001361"/>
    </source>
</evidence>
<dbReference type="InterPro" id="IPR006219">
    <property type="entry name" value="DAHP_synth_1"/>
</dbReference>
<evidence type="ECO:0000256" key="3">
    <source>
        <dbReference type="ARBA" id="ARBA00007985"/>
    </source>
</evidence>
<evidence type="ECO:0000256" key="1">
    <source>
        <dbReference type="ARBA" id="ARBA00003726"/>
    </source>
</evidence>
<evidence type="ECO:0000256" key="4">
    <source>
        <dbReference type="ARBA" id="ARBA00022605"/>
    </source>
</evidence>
<evidence type="ECO:0000256" key="2">
    <source>
        <dbReference type="ARBA" id="ARBA00004688"/>
    </source>
</evidence>
<comment type="caution">
    <text evidence="10">The sequence shown here is derived from an EMBL/GenBank/DDBJ whole genome shotgun (WGS) entry which is preliminary data.</text>
</comment>
<dbReference type="GO" id="GO:0009423">
    <property type="term" value="P:chorismate biosynthetic process"/>
    <property type="evidence" value="ECO:0007669"/>
    <property type="project" value="UniProtKB-UniPathway"/>
</dbReference>
<dbReference type="GO" id="GO:0005737">
    <property type="term" value="C:cytoplasm"/>
    <property type="evidence" value="ECO:0007669"/>
    <property type="project" value="TreeGrafter"/>
</dbReference>
<evidence type="ECO:0000313" key="11">
    <source>
        <dbReference type="Proteomes" id="UP000094291"/>
    </source>
</evidence>
<comment type="pathway">
    <text evidence="2 8">Metabolic intermediate biosynthesis; chorismate biosynthesis; chorismate from D-erythrose 4-phosphate and phosphoenolpyruvate: step 1/7.</text>
</comment>
<dbReference type="STRING" id="197479.BFW38_12350"/>
<name>A0A1E2VF24_9GAMM</name>
<evidence type="ECO:0000313" key="10">
    <source>
        <dbReference type="EMBL" id="ODC05426.1"/>
    </source>
</evidence>
<dbReference type="InterPro" id="IPR013785">
    <property type="entry name" value="Aldolase_TIM"/>
</dbReference>
<comment type="similarity">
    <text evidence="3 8">Belongs to the class-I DAHP synthase family.</text>
</comment>
<dbReference type="PANTHER" id="PTHR21225">
    <property type="entry name" value="PHOSPHO-2-DEHYDRO-3-DEOXYHEPTONATE ALDOLASE DAHP SYNTHETASE"/>
    <property type="match status" value="1"/>
</dbReference>
<keyword evidence="5 8" id="KW-0808">Transferase</keyword>
<dbReference type="Proteomes" id="UP000094291">
    <property type="component" value="Unassembled WGS sequence"/>
</dbReference>
<dbReference type="UniPathway" id="UPA00053">
    <property type="reaction ID" value="UER00084"/>
</dbReference>
<comment type="catalytic activity">
    <reaction evidence="7 8">
        <text>D-erythrose 4-phosphate + phosphoenolpyruvate + H2O = 7-phospho-2-dehydro-3-deoxy-D-arabino-heptonate + phosphate</text>
        <dbReference type="Rhea" id="RHEA:14717"/>
        <dbReference type="ChEBI" id="CHEBI:15377"/>
        <dbReference type="ChEBI" id="CHEBI:16897"/>
        <dbReference type="ChEBI" id="CHEBI:43474"/>
        <dbReference type="ChEBI" id="CHEBI:58394"/>
        <dbReference type="ChEBI" id="CHEBI:58702"/>
        <dbReference type="EC" id="2.5.1.54"/>
    </reaction>
</comment>
<gene>
    <name evidence="10" type="ORF">BFW38_12350</name>
</gene>
<dbReference type="GO" id="GO:0008652">
    <property type="term" value="P:amino acid biosynthetic process"/>
    <property type="evidence" value="ECO:0007669"/>
    <property type="project" value="UniProtKB-KW"/>
</dbReference>
<evidence type="ECO:0000259" key="9">
    <source>
        <dbReference type="Pfam" id="PF00793"/>
    </source>
</evidence>
<proteinExistence type="inferred from homology"/>
<dbReference type="AlphaFoldDB" id="A0A1E2VF24"/>
<evidence type="ECO:0000256" key="5">
    <source>
        <dbReference type="ARBA" id="ARBA00022679"/>
    </source>
</evidence>
<dbReference type="InterPro" id="IPR006218">
    <property type="entry name" value="DAHP1/KDSA"/>
</dbReference>
<comment type="function">
    <text evidence="1 8">Stereospecific condensation of phosphoenolpyruvate (PEP) and D-erythrose-4-phosphate (E4P) giving rise to 3-deoxy-D-arabino-heptulosonate-7-phosphate (DAHP).</text>
</comment>
<dbReference type="GO" id="GO:0009073">
    <property type="term" value="P:aromatic amino acid family biosynthetic process"/>
    <property type="evidence" value="ECO:0007669"/>
    <property type="project" value="UniProtKB-KW"/>
</dbReference>
<dbReference type="EMBL" id="MDTQ01000001">
    <property type="protein sequence ID" value="ODC05426.1"/>
    <property type="molecule type" value="Genomic_DNA"/>
</dbReference>
<dbReference type="PANTHER" id="PTHR21225:SF12">
    <property type="entry name" value="PHOSPHO-2-DEHYDRO-3-DEOXYHEPTONATE ALDOLASE, TYROSINE-INHIBITED"/>
    <property type="match status" value="1"/>
</dbReference>
<dbReference type="EC" id="2.5.1.54" evidence="8"/>
<keyword evidence="11" id="KW-1185">Reference proteome</keyword>
<dbReference type="NCBIfam" id="TIGR00034">
    <property type="entry name" value="aroFGH"/>
    <property type="match status" value="1"/>
</dbReference>
<dbReference type="NCBIfam" id="NF009395">
    <property type="entry name" value="PRK12755.1"/>
    <property type="match status" value="1"/>
</dbReference>
<dbReference type="GO" id="GO:0003849">
    <property type="term" value="F:3-deoxy-7-phosphoheptulonate synthase activity"/>
    <property type="evidence" value="ECO:0007669"/>
    <property type="project" value="UniProtKB-EC"/>
</dbReference>
<reference evidence="10 11" key="1">
    <citation type="submission" date="2016-08" db="EMBL/GenBank/DDBJ databases">
        <authorList>
            <person name="Seilhamer J.J."/>
        </authorList>
    </citation>
    <scope>NUCLEOTIDE SEQUENCE [LARGE SCALE GENOMIC DNA]</scope>
    <source>
        <strain evidence="10 11">PH27A</strain>
    </source>
</reference>
<feature type="domain" description="DAHP synthetase I/KDSA" evidence="9">
    <location>
        <begin position="49"/>
        <end position="345"/>
    </location>
</feature>
<dbReference type="PIRSF" id="PIRSF001361">
    <property type="entry name" value="DAHP_synthase"/>
    <property type="match status" value="1"/>
</dbReference>
<sequence length="367" mass="39672">MNASQTATHPAQTDVVNETTDCASLPSCAELQAQYPLSPLLKHQIQQQRQTIHRILNGDDPRLLVVIGPCSIHDMASSLAYARRLTALTSQVSDVMYPVMRVYIEKPRTALGWKGFVTNPRLSGQDNLALGLTLSRRLMSEVAQLGLPIATEALNPLVADYFKDLVSWYAIGARTTESQTHREMASDLPGTIGFKNGTDGGFEVAMNAMRAAAQPHTILGQSADGRLQQKVTRGNANTHLVLRGGHKGPNYDANSIQAATDRLSHAGLPVQLMVDCSHANCGKVAERQSEVLQAVLQQRINGAPVLGVMLESFIEAGRQPLQDPSLLTFGQSVTDPCLSWSETEQALISAAKKLRASINCESSCCYG</sequence>
<dbReference type="Pfam" id="PF00793">
    <property type="entry name" value="DAHP_synth_1"/>
    <property type="match status" value="1"/>
</dbReference>
<dbReference type="SUPFAM" id="SSF51569">
    <property type="entry name" value="Aldolase"/>
    <property type="match status" value="1"/>
</dbReference>
<dbReference type="Gene3D" id="3.20.20.70">
    <property type="entry name" value="Aldolase class I"/>
    <property type="match status" value="1"/>
</dbReference>
<keyword evidence="6 8" id="KW-0057">Aromatic amino acid biosynthesis</keyword>
<evidence type="ECO:0000256" key="7">
    <source>
        <dbReference type="ARBA" id="ARBA00047508"/>
    </source>
</evidence>
<accession>A0A1E2VF24</accession>
<protein>
    <recommendedName>
        <fullName evidence="8">Phospho-2-dehydro-3-deoxyheptonate aldolase</fullName>
        <ecNumber evidence="8">2.5.1.54</ecNumber>
    </recommendedName>
</protein>
<organism evidence="10 11">
    <name type="scientific">Terasakiispira papahanaumokuakeensis</name>
    <dbReference type="NCBI Taxonomy" id="197479"/>
    <lineage>
        <taxon>Bacteria</taxon>
        <taxon>Pseudomonadati</taxon>
        <taxon>Pseudomonadota</taxon>
        <taxon>Gammaproteobacteria</taxon>
        <taxon>Oceanospirillales</taxon>
        <taxon>Terasakiispira</taxon>
    </lineage>
</organism>
<keyword evidence="4 8" id="KW-0028">Amino-acid biosynthesis</keyword>